<accession>A0ABN7VXQ1</accession>
<proteinExistence type="predicted"/>
<protein>
    <submittedName>
        <fullName evidence="1">32744_t:CDS:1</fullName>
    </submittedName>
</protein>
<comment type="caution">
    <text evidence="1">The sequence shown here is derived from an EMBL/GenBank/DDBJ whole genome shotgun (WGS) entry which is preliminary data.</text>
</comment>
<sequence>MEQNQYQRKRKNHPPQEVINKIREELSAPDYPYKIIGLPENPTAEEKFKYEICQNIARYKRENNLTEEELENKIGANLQYTHYILHGIKIVAETEKEKSFSVHN</sequence>
<dbReference type="Proteomes" id="UP000789901">
    <property type="component" value="Unassembled WGS sequence"/>
</dbReference>
<keyword evidence="2" id="KW-1185">Reference proteome</keyword>
<name>A0ABN7VXQ1_GIGMA</name>
<reference evidence="1 2" key="1">
    <citation type="submission" date="2021-06" db="EMBL/GenBank/DDBJ databases">
        <authorList>
            <person name="Kallberg Y."/>
            <person name="Tangrot J."/>
            <person name="Rosling A."/>
        </authorList>
    </citation>
    <scope>NUCLEOTIDE SEQUENCE [LARGE SCALE GENOMIC DNA]</scope>
    <source>
        <strain evidence="1 2">120-4 pot B 10/14</strain>
    </source>
</reference>
<evidence type="ECO:0000313" key="2">
    <source>
        <dbReference type="Proteomes" id="UP000789901"/>
    </source>
</evidence>
<dbReference type="EMBL" id="CAJVQB010025107">
    <property type="protein sequence ID" value="CAG8805602.1"/>
    <property type="molecule type" value="Genomic_DNA"/>
</dbReference>
<gene>
    <name evidence="1" type="ORF">GMARGA_LOCUS24128</name>
</gene>
<organism evidence="1 2">
    <name type="scientific">Gigaspora margarita</name>
    <dbReference type="NCBI Taxonomy" id="4874"/>
    <lineage>
        <taxon>Eukaryota</taxon>
        <taxon>Fungi</taxon>
        <taxon>Fungi incertae sedis</taxon>
        <taxon>Mucoromycota</taxon>
        <taxon>Glomeromycotina</taxon>
        <taxon>Glomeromycetes</taxon>
        <taxon>Diversisporales</taxon>
        <taxon>Gigasporaceae</taxon>
        <taxon>Gigaspora</taxon>
    </lineage>
</organism>
<evidence type="ECO:0000313" key="1">
    <source>
        <dbReference type="EMBL" id="CAG8805602.1"/>
    </source>
</evidence>